<feature type="domain" description="Transposase IS4-like" evidence="1">
    <location>
        <begin position="160"/>
        <end position="330"/>
    </location>
</feature>
<dbReference type="PANTHER" id="PTHR33627:SF1">
    <property type="entry name" value="TRANSPOSASE"/>
    <property type="match status" value="1"/>
</dbReference>
<dbReference type="PANTHER" id="PTHR33627">
    <property type="entry name" value="TRANSPOSASE"/>
    <property type="match status" value="1"/>
</dbReference>
<dbReference type="AlphaFoldDB" id="A0A2H0LLC5"/>
<evidence type="ECO:0000259" key="1">
    <source>
        <dbReference type="Pfam" id="PF01609"/>
    </source>
</evidence>
<dbReference type="GO" id="GO:0003677">
    <property type="term" value="F:DNA binding"/>
    <property type="evidence" value="ECO:0007669"/>
    <property type="project" value="InterPro"/>
</dbReference>
<evidence type="ECO:0000313" key="3">
    <source>
        <dbReference type="Proteomes" id="UP000230859"/>
    </source>
</evidence>
<dbReference type="InterPro" id="IPR002559">
    <property type="entry name" value="Transposase_11"/>
</dbReference>
<organism evidence="2 3">
    <name type="scientific">Candidatus Abzuiibacterium crystallinum</name>
    <dbReference type="NCBI Taxonomy" id="1974748"/>
    <lineage>
        <taxon>Bacteria</taxon>
        <taxon>Pseudomonadati</taxon>
        <taxon>Candidatus Omnitrophota</taxon>
        <taxon>Candidatus Abzuiibacterium</taxon>
    </lineage>
</organism>
<name>A0A2H0LLC5_9BACT</name>
<evidence type="ECO:0000313" key="2">
    <source>
        <dbReference type="EMBL" id="PIQ85212.1"/>
    </source>
</evidence>
<protein>
    <recommendedName>
        <fullName evidence="1">Transposase IS4-like domain-containing protein</fullName>
    </recommendedName>
</protein>
<dbReference type="InterPro" id="IPR039365">
    <property type="entry name" value="IS701-like"/>
</dbReference>
<proteinExistence type="predicted"/>
<reference evidence="2 3" key="1">
    <citation type="submission" date="2017-09" db="EMBL/GenBank/DDBJ databases">
        <title>Depth-based differentiation of microbial function through sediment-hosted aquifers and enrichment of novel symbionts in the deep terrestrial subsurface.</title>
        <authorList>
            <person name="Probst A.J."/>
            <person name="Ladd B."/>
            <person name="Jarett J.K."/>
            <person name="Geller-Mcgrath D.E."/>
            <person name="Sieber C.M."/>
            <person name="Emerson J.B."/>
            <person name="Anantharaman K."/>
            <person name="Thomas B.C."/>
            <person name="Malmstrom R."/>
            <person name="Stieglmeier M."/>
            <person name="Klingl A."/>
            <person name="Woyke T."/>
            <person name="Ryan C.M."/>
            <person name="Banfield J.F."/>
        </authorList>
    </citation>
    <scope>NUCLEOTIDE SEQUENCE [LARGE SCALE GENOMIC DNA]</scope>
    <source>
        <strain evidence="2">CG11_big_fil_rev_8_21_14_0_20_45_26</strain>
    </source>
</reference>
<dbReference type="Proteomes" id="UP000230859">
    <property type="component" value="Unassembled WGS sequence"/>
</dbReference>
<dbReference type="Pfam" id="PF01609">
    <property type="entry name" value="DDE_Tnp_1"/>
    <property type="match status" value="1"/>
</dbReference>
<dbReference type="InterPro" id="IPR012337">
    <property type="entry name" value="RNaseH-like_sf"/>
</dbReference>
<dbReference type="EMBL" id="PCVY01000072">
    <property type="protein sequence ID" value="PIQ85212.1"/>
    <property type="molecule type" value="Genomic_DNA"/>
</dbReference>
<sequence length="362" mass="41565">MRTEVPRKVSTYLSYFLTVLAKPQRIHFLVYLIGLIWLIKFHSTREIASQFARTLPDNLQRFLNGSPKKQKHLQETAQKFLVSRANKAKEILVVIDDTTCAREGKKIEGLGVHHSAGGLAKGQCAVTCVLKIAGEWLAWTIQGYRPKAACPEGTFKSKVELAQTILQDLRQKLHTSVTVLMDSWYACAPILLPIIEAGWTFVAAIKCNRILEINGKRTVIRHLAKGPRTYKTVRLSRNRKLKVSKRIVYLPKIGTVLLFITKGGAKETRFLITNSLSMSEPEMVRLYRQRFGIEIFHKDIKQHLAFGHVFMRSWQGVQTHWTIVMIAYNLITLTVPKHLRGFRQRIRHFRNTVLHQHLLNTV</sequence>
<gene>
    <name evidence="2" type="ORF">COV74_09645</name>
</gene>
<comment type="caution">
    <text evidence="2">The sequence shown here is derived from an EMBL/GenBank/DDBJ whole genome shotgun (WGS) entry which is preliminary data.</text>
</comment>
<accession>A0A2H0LLC5</accession>
<dbReference type="GO" id="GO:0006313">
    <property type="term" value="P:DNA transposition"/>
    <property type="evidence" value="ECO:0007669"/>
    <property type="project" value="InterPro"/>
</dbReference>
<dbReference type="SUPFAM" id="SSF53098">
    <property type="entry name" value="Ribonuclease H-like"/>
    <property type="match status" value="1"/>
</dbReference>
<dbReference type="GO" id="GO:0004803">
    <property type="term" value="F:transposase activity"/>
    <property type="evidence" value="ECO:0007669"/>
    <property type="project" value="InterPro"/>
</dbReference>